<evidence type="ECO:0000313" key="4">
    <source>
        <dbReference type="Proteomes" id="UP000476696"/>
    </source>
</evidence>
<keyword evidence="1" id="KW-0560">Oxidoreductase</keyword>
<accession>A0A6M2AZ57</accession>
<reference evidence="3 4" key="1">
    <citation type="submission" date="2020-03" db="EMBL/GenBank/DDBJ databases">
        <title>Rahnella aceri sp. nov., isoated from traditional Jeju Makgeolli.</title>
        <authorList>
            <person name="Kim I.S."/>
            <person name="Jeon D."/>
        </authorList>
    </citation>
    <scope>NUCLEOTIDE SEQUENCE [LARGE SCALE GENOMIC DNA]</scope>
    <source>
        <strain evidence="3 4">Lac-M11</strain>
    </source>
</reference>
<protein>
    <submittedName>
        <fullName evidence="3">SDR family NAD(P)-dependent oxidoreductase</fullName>
    </submittedName>
</protein>
<dbReference type="PANTHER" id="PTHR43157">
    <property type="entry name" value="PHOSPHATIDYLINOSITOL-GLYCAN BIOSYNTHESIS CLASS F PROTEIN-RELATED"/>
    <property type="match status" value="1"/>
</dbReference>
<comment type="caution">
    <text evidence="3">The sequence shown here is derived from an EMBL/GenBank/DDBJ whole genome shotgun (WGS) entry which is preliminary data.</text>
</comment>
<dbReference type="PROSITE" id="PS00061">
    <property type="entry name" value="ADH_SHORT"/>
    <property type="match status" value="1"/>
</dbReference>
<sequence>MTDESKIILITGSTDGVGRKVAERLAVSGNKILIHGRNHQRGEDVVQFIRNQGGDATFFHADFSSLDGVRQLAAEVRQEHSKLDVLINNAGIGVSGNWPGRTESVDGFELRFAVNYLASFLLTRLLLPALLSAEKARIVNVSSAGQQEIDFENIMLTHHYSGERAYCQSKLALILFTCDLALELGNSNIAVNALHPATYMNTSMVKNDGMPALSSVEEGADAILQLAISPSAEGQTGLYFDRFLPGHPHRQAFDMAARTALRATSFVLTNLQDPMQQQG</sequence>
<keyword evidence="4" id="KW-1185">Reference proteome</keyword>
<evidence type="ECO:0000313" key="3">
    <source>
        <dbReference type="EMBL" id="NGX85879.1"/>
    </source>
</evidence>
<name>A0A6M2AZ57_9GAMM</name>
<dbReference type="InterPro" id="IPR036291">
    <property type="entry name" value="NAD(P)-bd_dom_sf"/>
</dbReference>
<comment type="similarity">
    <text evidence="2">Belongs to the short-chain dehydrogenases/reductases (SDR) family.</text>
</comment>
<dbReference type="PRINTS" id="PR00081">
    <property type="entry name" value="GDHRDH"/>
</dbReference>
<gene>
    <name evidence="3" type="ORF">GW579_02110</name>
</gene>
<dbReference type="AlphaFoldDB" id="A0A6M2AZ57"/>
<evidence type="ECO:0000256" key="2">
    <source>
        <dbReference type="RuleBase" id="RU000363"/>
    </source>
</evidence>
<dbReference type="RefSeq" id="WP_165057241.1">
    <property type="nucleotide sequence ID" value="NZ_JAADJS010000001.1"/>
</dbReference>
<dbReference type="InterPro" id="IPR002347">
    <property type="entry name" value="SDR_fam"/>
</dbReference>
<dbReference type="PANTHER" id="PTHR43157:SF31">
    <property type="entry name" value="PHOSPHATIDYLINOSITOL-GLYCAN BIOSYNTHESIS CLASS F PROTEIN"/>
    <property type="match status" value="1"/>
</dbReference>
<dbReference type="PRINTS" id="PR00080">
    <property type="entry name" value="SDRFAMILY"/>
</dbReference>
<dbReference type="Proteomes" id="UP000476696">
    <property type="component" value="Unassembled WGS sequence"/>
</dbReference>
<dbReference type="GO" id="GO:0016491">
    <property type="term" value="F:oxidoreductase activity"/>
    <property type="evidence" value="ECO:0007669"/>
    <property type="project" value="UniProtKB-KW"/>
</dbReference>
<dbReference type="InterPro" id="IPR020904">
    <property type="entry name" value="Sc_DH/Rdtase_CS"/>
</dbReference>
<dbReference type="SUPFAM" id="SSF51735">
    <property type="entry name" value="NAD(P)-binding Rossmann-fold domains"/>
    <property type="match status" value="1"/>
</dbReference>
<evidence type="ECO:0000256" key="1">
    <source>
        <dbReference type="ARBA" id="ARBA00023002"/>
    </source>
</evidence>
<dbReference type="Pfam" id="PF00106">
    <property type="entry name" value="adh_short"/>
    <property type="match status" value="1"/>
</dbReference>
<proteinExistence type="inferred from homology"/>
<dbReference type="Gene3D" id="3.40.50.720">
    <property type="entry name" value="NAD(P)-binding Rossmann-like Domain"/>
    <property type="match status" value="1"/>
</dbReference>
<dbReference type="EMBL" id="JAADJS010000001">
    <property type="protein sequence ID" value="NGX85879.1"/>
    <property type="molecule type" value="Genomic_DNA"/>
</dbReference>
<organism evidence="3 4">
    <name type="scientific">Rahnella contaminans</name>
    <dbReference type="NCBI Taxonomy" id="2703882"/>
    <lineage>
        <taxon>Bacteria</taxon>
        <taxon>Pseudomonadati</taxon>
        <taxon>Pseudomonadota</taxon>
        <taxon>Gammaproteobacteria</taxon>
        <taxon>Enterobacterales</taxon>
        <taxon>Yersiniaceae</taxon>
        <taxon>Rahnella</taxon>
    </lineage>
</organism>